<gene>
    <name evidence="1" type="ORF">HHI36_015287</name>
</gene>
<keyword evidence="2" id="KW-1185">Reference proteome</keyword>
<sequence>MLGKKLDYEDINHKTQLKRPDYLQLMENRICDRLLRRLRGEMTEEFEKLGKTVGHEDRLSYNSTQEDFTTNLEINSPTSTFAQLNIEIEETSSVLLSPNKNSKESDNTFKKNFSMQIPNIAKRNENVLVKTKVIISSSRERTVLPNQKPKYIAQIKTRVANSYAGVSGSSCQKVVAIEQRSKKPRIQRHLTMHMDGLQSK</sequence>
<evidence type="ECO:0000313" key="2">
    <source>
        <dbReference type="Proteomes" id="UP001516400"/>
    </source>
</evidence>
<accession>A0ABD2N542</accession>
<proteinExistence type="predicted"/>
<dbReference type="AlphaFoldDB" id="A0ABD2N542"/>
<dbReference type="Proteomes" id="UP001516400">
    <property type="component" value="Unassembled WGS sequence"/>
</dbReference>
<reference evidence="1 2" key="1">
    <citation type="journal article" date="2021" name="BMC Biol.">
        <title>Horizontally acquired antibacterial genes associated with adaptive radiation of ladybird beetles.</title>
        <authorList>
            <person name="Li H.S."/>
            <person name="Tang X.F."/>
            <person name="Huang Y.H."/>
            <person name="Xu Z.Y."/>
            <person name="Chen M.L."/>
            <person name="Du X.Y."/>
            <person name="Qiu B.Y."/>
            <person name="Chen P.T."/>
            <person name="Zhang W."/>
            <person name="Slipinski A."/>
            <person name="Escalona H.E."/>
            <person name="Waterhouse R.M."/>
            <person name="Zwick A."/>
            <person name="Pang H."/>
        </authorList>
    </citation>
    <scope>NUCLEOTIDE SEQUENCE [LARGE SCALE GENOMIC DNA]</scope>
    <source>
        <strain evidence="1">SYSU2018</strain>
    </source>
</reference>
<dbReference type="EMBL" id="JABFTP020000062">
    <property type="protein sequence ID" value="KAL3273861.1"/>
    <property type="molecule type" value="Genomic_DNA"/>
</dbReference>
<name>A0ABD2N542_9CUCU</name>
<protein>
    <submittedName>
        <fullName evidence="1">Uncharacterized protein</fullName>
    </submittedName>
</protein>
<organism evidence="1 2">
    <name type="scientific">Cryptolaemus montrouzieri</name>
    <dbReference type="NCBI Taxonomy" id="559131"/>
    <lineage>
        <taxon>Eukaryota</taxon>
        <taxon>Metazoa</taxon>
        <taxon>Ecdysozoa</taxon>
        <taxon>Arthropoda</taxon>
        <taxon>Hexapoda</taxon>
        <taxon>Insecta</taxon>
        <taxon>Pterygota</taxon>
        <taxon>Neoptera</taxon>
        <taxon>Endopterygota</taxon>
        <taxon>Coleoptera</taxon>
        <taxon>Polyphaga</taxon>
        <taxon>Cucujiformia</taxon>
        <taxon>Coccinelloidea</taxon>
        <taxon>Coccinellidae</taxon>
        <taxon>Scymninae</taxon>
        <taxon>Scymnini</taxon>
        <taxon>Cryptolaemus</taxon>
    </lineage>
</organism>
<comment type="caution">
    <text evidence="1">The sequence shown here is derived from an EMBL/GenBank/DDBJ whole genome shotgun (WGS) entry which is preliminary data.</text>
</comment>
<evidence type="ECO:0000313" key="1">
    <source>
        <dbReference type="EMBL" id="KAL3273861.1"/>
    </source>
</evidence>